<evidence type="ECO:0000259" key="5">
    <source>
        <dbReference type="Pfam" id="PF00732"/>
    </source>
</evidence>
<evidence type="ECO:0000313" key="7">
    <source>
        <dbReference type="EMBL" id="PCJ27535.1"/>
    </source>
</evidence>
<sequence>MIMAQDSASVTYSTTEEVDFVIVGSGSAGGIIAKELSTAGYSVVVLEQGPHLQAADFKHDEWGIKYNFDLEWDWRKGHPQTRRKTEDEEAVIGDSSLRYAHNVGGGSVHFSGNFWRLREIDFIEASVRGPIAGTNFVDWPITYNDLEPYYSKVDWEIGLSGLQGPWDPPRSRDYPCSPMPVKSSGVLLERAAKKMGYTAYPAPVAILSEPYDGRPGCIHCGLCNGYGCEVDAKSSTMVTMIPKALASGNCELRTGCTVSRVNTDESGRANEVVYWEQDGTEQAQRAKAVVLSANGAETPRLLLLSESDRYPDGLANSSGMVGKNLMFNGYSQAIGIFEEPVHAYKSIPATRVIHDFWTLDEDLGFYGGGGIDSRHPFGGNLISTALNGGIFGGPSWGAEYKQSLQHLFTHSCSFDGHTTSLPLSSNNVTLDPTVQDMWGRPAIRVTYQEHADDIATMKFFMDRSLELMEAAGATQIEGYYDEGAPWTQHLLGTCRMGNDPDTSVVDRYNRSHDIPNLFICDGSSMVSSSRGQPTITIMALAFRAADYIIQAAEQGEI</sequence>
<dbReference type="Pfam" id="PF13450">
    <property type="entry name" value="NAD_binding_8"/>
    <property type="match status" value="1"/>
</dbReference>
<accession>A0A2A5B7T2</accession>
<organism evidence="7 8">
    <name type="scientific">SAR86 cluster bacterium</name>
    <dbReference type="NCBI Taxonomy" id="2030880"/>
    <lineage>
        <taxon>Bacteria</taxon>
        <taxon>Pseudomonadati</taxon>
        <taxon>Pseudomonadota</taxon>
        <taxon>Gammaproteobacteria</taxon>
        <taxon>SAR86 cluster</taxon>
    </lineage>
</organism>
<dbReference type="GO" id="GO:0016614">
    <property type="term" value="F:oxidoreductase activity, acting on CH-OH group of donors"/>
    <property type="evidence" value="ECO:0007669"/>
    <property type="project" value="InterPro"/>
</dbReference>
<dbReference type="Proteomes" id="UP000218327">
    <property type="component" value="Unassembled WGS sequence"/>
</dbReference>
<protein>
    <submittedName>
        <fullName evidence="7">Gluconate 5-dehydrogenase</fullName>
    </submittedName>
</protein>
<name>A0A2A5B7T2_9GAMM</name>
<feature type="domain" description="Glucose-methanol-choline oxidoreductase N-terminal" evidence="5">
    <location>
        <begin position="190"/>
        <end position="326"/>
    </location>
</feature>
<dbReference type="PANTHER" id="PTHR46056:SF12">
    <property type="entry name" value="LONG-CHAIN-ALCOHOL OXIDASE"/>
    <property type="match status" value="1"/>
</dbReference>
<feature type="domain" description="Glucose-methanol-choline oxidoreductase C-terminal" evidence="6">
    <location>
        <begin position="422"/>
        <end position="541"/>
    </location>
</feature>
<dbReference type="GO" id="GO:0050660">
    <property type="term" value="F:flavin adenine dinucleotide binding"/>
    <property type="evidence" value="ECO:0007669"/>
    <property type="project" value="InterPro"/>
</dbReference>
<evidence type="ECO:0000256" key="1">
    <source>
        <dbReference type="ARBA" id="ARBA00010790"/>
    </source>
</evidence>
<evidence type="ECO:0000313" key="8">
    <source>
        <dbReference type="Proteomes" id="UP000218327"/>
    </source>
</evidence>
<evidence type="ECO:0000256" key="3">
    <source>
        <dbReference type="ARBA" id="ARBA00022827"/>
    </source>
</evidence>
<dbReference type="EMBL" id="NVVJ01000006">
    <property type="protein sequence ID" value="PCJ27535.1"/>
    <property type="molecule type" value="Genomic_DNA"/>
</dbReference>
<dbReference type="Pfam" id="PF05199">
    <property type="entry name" value="GMC_oxred_C"/>
    <property type="match status" value="1"/>
</dbReference>
<gene>
    <name evidence="7" type="ORF">COA96_03280</name>
</gene>
<dbReference type="SUPFAM" id="SSF51905">
    <property type="entry name" value="FAD/NAD(P)-binding domain"/>
    <property type="match status" value="1"/>
</dbReference>
<comment type="caution">
    <text evidence="7">The sequence shown here is derived from an EMBL/GenBank/DDBJ whole genome shotgun (WGS) entry which is preliminary data.</text>
</comment>
<dbReference type="Pfam" id="PF00732">
    <property type="entry name" value="GMC_oxred_N"/>
    <property type="match status" value="1"/>
</dbReference>
<proteinExistence type="inferred from homology"/>
<dbReference type="Gene3D" id="3.50.50.60">
    <property type="entry name" value="FAD/NAD(P)-binding domain"/>
    <property type="match status" value="2"/>
</dbReference>
<keyword evidence="3" id="KW-0274">FAD</keyword>
<dbReference type="AlphaFoldDB" id="A0A2A5B7T2"/>
<evidence type="ECO:0000256" key="4">
    <source>
        <dbReference type="ARBA" id="ARBA00023002"/>
    </source>
</evidence>
<dbReference type="SUPFAM" id="SSF54373">
    <property type="entry name" value="FAD-linked reductases, C-terminal domain"/>
    <property type="match status" value="1"/>
</dbReference>
<comment type="similarity">
    <text evidence="1">Belongs to the GMC oxidoreductase family.</text>
</comment>
<dbReference type="PANTHER" id="PTHR46056">
    <property type="entry name" value="LONG-CHAIN-ALCOHOL OXIDASE"/>
    <property type="match status" value="1"/>
</dbReference>
<dbReference type="InterPro" id="IPR000172">
    <property type="entry name" value="GMC_OxRdtase_N"/>
</dbReference>
<evidence type="ECO:0000256" key="2">
    <source>
        <dbReference type="ARBA" id="ARBA00022630"/>
    </source>
</evidence>
<keyword evidence="4" id="KW-0560">Oxidoreductase</keyword>
<evidence type="ECO:0000259" key="6">
    <source>
        <dbReference type="Pfam" id="PF05199"/>
    </source>
</evidence>
<dbReference type="InterPro" id="IPR007867">
    <property type="entry name" value="GMC_OxRtase_C"/>
</dbReference>
<reference evidence="8" key="1">
    <citation type="submission" date="2017-08" db="EMBL/GenBank/DDBJ databases">
        <title>A dynamic microbial community with high functional redundancy inhabits the cold, oxic subseafloor aquifer.</title>
        <authorList>
            <person name="Tully B.J."/>
            <person name="Wheat C.G."/>
            <person name="Glazer B.T."/>
            <person name="Huber J.A."/>
        </authorList>
    </citation>
    <scope>NUCLEOTIDE SEQUENCE [LARGE SCALE GENOMIC DNA]</scope>
</reference>
<keyword evidence="2" id="KW-0285">Flavoprotein</keyword>
<dbReference type="InterPro" id="IPR036188">
    <property type="entry name" value="FAD/NAD-bd_sf"/>
</dbReference>